<evidence type="ECO:0000256" key="14">
    <source>
        <dbReference type="SAM" id="MobiDB-lite"/>
    </source>
</evidence>
<evidence type="ECO:0000256" key="3">
    <source>
        <dbReference type="ARBA" id="ARBA00007941"/>
    </source>
</evidence>
<comment type="cofactor">
    <cofactor evidence="1">
        <name>[4Fe-4S] cluster</name>
        <dbReference type="ChEBI" id="CHEBI:49883"/>
    </cofactor>
</comment>
<evidence type="ECO:0000256" key="7">
    <source>
        <dbReference type="ARBA" id="ARBA00023002"/>
    </source>
</evidence>
<feature type="domain" description="Rubredoxin-like" evidence="15">
    <location>
        <begin position="137"/>
        <end position="171"/>
    </location>
</feature>
<organism evidence="16 17">
    <name type="scientific">Candidatus Methanocrinis alkalitolerans</name>
    <dbReference type="NCBI Taxonomy" id="3033395"/>
    <lineage>
        <taxon>Archaea</taxon>
        <taxon>Methanobacteriati</taxon>
        <taxon>Methanobacteriota</taxon>
        <taxon>Stenosarchaea group</taxon>
        <taxon>Methanomicrobia</taxon>
        <taxon>Methanotrichales</taxon>
        <taxon>Methanotrichaceae</taxon>
        <taxon>Methanocrinis</taxon>
    </lineage>
</organism>
<evidence type="ECO:0000259" key="15">
    <source>
        <dbReference type="PROSITE" id="PS50903"/>
    </source>
</evidence>
<feature type="region of interest" description="Disordered" evidence="14">
    <location>
        <begin position="103"/>
        <end position="126"/>
    </location>
</feature>
<dbReference type="PANTHER" id="PTHR35113">
    <property type="entry name" value="FERREDOXIN-THIOREDOXIN REDUCTASE CATALYTIC CHAIN, CHLOROPLASTIC"/>
    <property type="match status" value="1"/>
</dbReference>
<evidence type="ECO:0000256" key="1">
    <source>
        <dbReference type="ARBA" id="ARBA00001966"/>
    </source>
</evidence>
<evidence type="ECO:0000313" key="17">
    <source>
        <dbReference type="Proteomes" id="UP001215956"/>
    </source>
</evidence>
<accession>A0ABT5XCX8</accession>
<evidence type="ECO:0000256" key="12">
    <source>
        <dbReference type="ARBA" id="ARBA00030295"/>
    </source>
</evidence>
<evidence type="ECO:0000256" key="13">
    <source>
        <dbReference type="ARBA" id="ARBA00048150"/>
    </source>
</evidence>
<protein>
    <recommendedName>
        <fullName evidence="4">ferredoxin:thioredoxin reductase</fullName>
        <ecNumber evidence="4">1.8.7.2</ecNumber>
    </recommendedName>
    <alternativeName>
        <fullName evidence="12">Ferredoxin-thioredoxin reductase subunit B</fullName>
    </alternativeName>
</protein>
<evidence type="ECO:0000256" key="11">
    <source>
        <dbReference type="ARBA" id="ARBA00026011"/>
    </source>
</evidence>
<keyword evidence="5" id="KW-0004">4Fe-4S</keyword>
<sequence>MSDSEPSPEEVESFRLQLDREAEEMGYHLNPDLDFTRNLVRGLIVNERRYGYHSCPCRLASGDRDDDLDIICPCDYRDQDLNDYGACYCALYVSDEVLSGERDLAPVPERRPSPEEREKTAKDFSAPASETLSSLTYPVWRCKVCGYLAARDEPPGICPICKAKMDRFERFI</sequence>
<dbReference type="PROSITE" id="PS50903">
    <property type="entry name" value="RUBREDOXIN_LIKE"/>
    <property type="match status" value="1"/>
</dbReference>
<evidence type="ECO:0000256" key="2">
    <source>
        <dbReference type="ARBA" id="ARBA00003945"/>
    </source>
</evidence>
<dbReference type="InterPro" id="IPR048574">
    <property type="entry name" value="RUBY_RBDX"/>
</dbReference>
<evidence type="ECO:0000256" key="8">
    <source>
        <dbReference type="ARBA" id="ARBA00023004"/>
    </source>
</evidence>
<comment type="function">
    <text evidence="2">Catalytic subunit of the ferredoxin-thioredoxin reductase (FTR), which catalyzes the two-electron reduction of thioredoxins by the electrons provided by reduced ferredoxin.</text>
</comment>
<feature type="compositionally biased region" description="Basic and acidic residues" evidence="14">
    <location>
        <begin position="103"/>
        <end position="122"/>
    </location>
</feature>
<dbReference type="Gene3D" id="3.90.460.10">
    <property type="entry name" value="Ferredoxin thioredoxin reductase catalytic beta subunit"/>
    <property type="match status" value="1"/>
</dbReference>
<dbReference type="Pfam" id="PF02943">
    <property type="entry name" value="FeThRed_B"/>
    <property type="match status" value="1"/>
</dbReference>
<name>A0ABT5XCX8_9EURY</name>
<dbReference type="RefSeq" id="WP_316968260.1">
    <property type="nucleotide sequence ID" value="NZ_JARFPL010000006.1"/>
</dbReference>
<dbReference type="SUPFAM" id="SSF57802">
    <property type="entry name" value="Rubredoxin-like"/>
    <property type="match status" value="1"/>
</dbReference>
<evidence type="ECO:0000256" key="10">
    <source>
        <dbReference type="ARBA" id="ARBA00023157"/>
    </source>
</evidence>
<comment type="caution">
    <text evidence="16">The sequence shown here is derived from an EMBL/GenBank/DDBJ whole genome shotgun (WGS) entry which is preliminary data.</text>
</comment>
<dbReference type="SUPFAM" id="SSF57662">
    <property type="entry name" value="Ferredoxin thioredoxin reductase (FTR), catalytic beta chain"/>
    <property type="match status" value="1"/>
</dbReference>
<dbReference type="PANTHER" id="PTHR35113:SF1">
    <property type="entry name" value="FERREDOXIN-THIOREDOXIN REDUCTASE CATALYTIC CHAIN, CHLOROPLASTIC"/>
    <property type="match status" value="1"/>
</dbReference>
<evidence type="ECO:0000256" key="6">
    <source>
        <dbReference type="ARBA" id="ARBA00022723"/>
    </source>
</evidence>
<keyword evidence="8" id="KW-0408">Iron</keyword>
<dbReference type="Pfam" id="PF21349">
    <property type="entry name" value="RUBY_RBDX"/>
    <property type="match status" value="1"/>
</dbReference>
<dbReference type="EC" id="1.8.7.2" evidence="4"/>
<keyword evidence="9" id="KW-0411">Iron-sulfur</keyword>
<evidence type="ECO:0000313" key="16">
    <source>
        <dbReference type="EMBL" id="MDF0592552.1"/>
    </source>
</evidence>
<comment type="similarity">
    <text evidence="3">Belongs to the ferredoxin thioredoxin reductase beta subunit family.</text>
</comment>
<evidence type="ECO:0000256" key="5">
    <source>
        <dbReference type="ARBA" id="ARBA00022485"/>
    </source>
</evidence>
<keyword evidence="17" id="KW-1185">Reference proteome</keyword>
<proteinExistence type="inferred from homology"/>
<evidence type="ECO:0000256" key="4">
    <source>
        <dbReference type="ARBA" id="ARBA00012358"/>
    </source>
</evidence>
<keyword evidence="10" id="KW-1015">Disulfide bond</keyword>
<dbReference type="InterPro" id="IPR024934">
    <property type="entry name" value="Rubredoxin-like_dom"/>
</dbReference>
<evidence type="ECO:0000256" key="9">
    <source>
        <dbReference type="ARBA" id="ARBA00023014"/>
    </source>
</evidence>
<dbReference type="InterPro" id="IPR036644">
    <property type="entry name" value="FTR_bsu_sf"/>
</dbReference>
<keyword evidence="7" id="KW-0560">Oxidoreductase</keyword>
<dbReference type="Gene3D" id="2.20.28.10">
    <property type="match status" value="1"/>
</dbReference>
<comment type="catalytic activity">
    <reaction evidence="13">
        <text>[thioredoxin]-disulfide + 2 reduced [2Fe-2S]-[ferredoxin] + 2 H(+) = [thioredoxin]-dithiol + 2 oxidized [2Fe-2S]-[ferredoxin]</text>
        <dbReference type="Rhea" id="RHEA:42336"/>
        <dbReference type="Rhea" id="RHEA-COMP:10000"/>
        <dbReference type="Rhea" id="RHEA-COMP:10001"/>
        <dbReference type="Rhea" id="RHEA-COMP:10698"/>
        <dbReference type="Rhea" id="RHEA-COMP:10700"/>
        <dbReference type="ChEBI" id="CHEBI:15378"/>
        <dbReference type="ChEBI" id="CHEBI:29950"/>
        <dbReference type="ChEBI" id="CHEBI:33737"/>
        <dbReference type="ChEBI" id="CHEBI:33738"/>
        <dbReference type="ChEBI" id="CHEBI:50058"/>
        <dbReference type="EC" id="1.8.7.2"/>
    </reaction>
</comment>
<comment type="subunit">
    <text evidence="11">Heterodimer of subunit A (variable subunit) and subunit B (catalytic subunit). Heterodimeric FTR forms a complex with ferredoxin and thioredoxin.</text>
</comment>
<keyword evidence="6" id="KW-0479">Metal-binding</keyword>
<reference evidence="16 17" key="1">
    <citation type="submission" date="2023-03" db="EMBL/GenBank/DDBJ databases">
        <title>Whole genome sequencing of Methanotrichaceae archaeon M04Ac.</title>
        <authorList>
            <person name="Khomyakova M.A."/>
            <person name="Merkel A.Y."/>
            <person name="Slobodkin A.I."/>
        </authorList>
    </citation>
    <scope>NUCLEOTIDE SEQUENCE [LARGE SCALE GENOMIC DNA]</scope>
    <source>
        <strain evidence="16 17">M04Ac</strain>
    </source>
</reference>
<gene>
    <name evidence="16" type="ORF">P0O24_03020</name>
</gene>
<dbReference type="Proteomes" id="UP001215956">
    <property type="component" value="Unassembled WGS sequence"/>
</dbReference>
<dbReference type="InterPro" id="IPR004209">
    <property type="entry name" value="FTR_bsu"/>
</dbReference>
<dbReference type="EMBL" id="JARFPL010000006">
    <property type="protein sequence ID" value="MDF0592552.1"/>
    <property type="molecule type" value="Genomic_DNA"/>
</dbReference>